<keyword evidence="2" id="KW-0812">Transmembrane</keyword>
<evidence type="ECO:0000256" key="2">
    <source>
        <dbReference type="SAM" id="Phobius"/>
    </source>
</evidence>
<dbReference type="Gene3D" id="3.40.50.410">
    <property type="entry name" value="von Willebrand factor, type A domain"/>
    <property type="match status" value="1"/>
</dbReference>
<protein>
    <recommendedName>
        <fullName evidence="4">VWFA domain-containing protein</fullName>
    </recommendedName>
</protein>
<dbReference type="SMART" id="SM00327">
    <property type="entry name" value="VWA"/>
    <property type="match status" value="1"/>
</dbReference>
<name>A0ABP8X976_9ACTN</name>
<dbReference type="InterPro" id="IPR036465">
    <property type="entry name" value="vWFA_dom_sf"/>
</dbReference>
<evidence type="ECO:0000259" key="4">
    <source>
        <dbReference type="PROSITE" id="PS50234"/>
    </source>
</evidence>
<sequence>MSLLRTVRRSPRVLVAALVGTAAVLLPLGAGHAAPSSAADPGDPGRLMLVLDSSGSMAEPAAGGGTKIQAAKTALHHVVDGLPADAEVGMRVYGAKVFSRSDTGACTDSQRVVDIGSDNRADLQSAIDAYKPYGETPIGYALQQADADLGGTGPRSIVLVSDGVPTCPPDPCKVAREISRGGVDVRIDVVGLDVNSRAASALRCIADKGHGTYYDVDDSKELSDALETLATRAVRPYEPTGAPVTGTADPTTAPTLAPGSYVDEIGGIETTTGTLHYAVERSVPGSSITVAATILTPYYVDRSQPADKWDRIDLQLSTADGQSCGTDAPASVRSMDATVLTATVDADDCPDADQLIARVTRTDGADFPTPLELVVAEEPPVLDAATLPEGVSGSIAWQAPPKGPSAGTVTGGRSFAEATPISPGAYRGTIVPGEVQSFDVQVGWGQQLAATMTIPDPSGRLAGELSQHGSPFGMGIYNPARADAVAVADGSPPHSSTIYPTDGGQVGAATAPVTYRNRELVGDPLRAAATAGEYTIVVSLADSRARTSYEVPFVLRVGVTGSVVPAPQYDLATEEPTETPSTASASPTDESPAAAEDEPTAAAKKDDGNGPVVLLAGGGALLLVVLAVGALLISRRSRRGA</sequence>
<accession>A0ABP8X976</accession>
<dbReference type="EMBL" id="BAABKM010000002">
    <property type="protein sequence ID" value="GAA4703388.1"/>
    <property type="molecule type" value="Genomic_DNA"/>
</dbReference>
<keyword evidence="6" id="KW-1185">Reference proteome</keyword>
<evidence type="ECO:0000313" key="5">
    <source>
        <dbReference type="EMBL" id="GAA4703388.1"/>
    </source>
</evidence>
<dbReference type="PANTHER" id="PTHR10579">
    <property type="entry name" value="CALCIUM-ACTIVATED CHLORIDE CHANNEL REGULATOR"/>
    <property type="match status" value="1"/>
</dbReference>
<organism evidence="5 6">
    <name type="scientific">Nocardioides conyzicola</name>
    <dbReference type="NCBI Taxonomy" id="1651781"/>
    <lineage>
        <taxon>Bacteria</taxon>
        <taxon>Bacillati</taxon>
        <taxon>Actinomycetota</taxon>
        <taxon>Actinomycetes</taxon>
        <taxon>Propionibacteriales</taxon>
        <taxon>Nocardioidaceae</taxon>
        <taxon>Nocardioides</taxon>
    </lineage>
</organism>
<keyword evidence="3" id="KW-0732">Signal</keyword>
<evidence type="ECO:0000256" key="1">
    <source>
        <dbReference type="SAM" id="MobiDB-lite"/>
    </source>
</evidence>
<dbReference type="SUPFAM" id="SSF53300">
    <property type="entry name" value="vWA-like"/>
    <property type="match status" value="1"/>
</dbReference>
<feature type="chain" id="PRO_5045866893" description="VWFA domain-containing protein" evidence="3">
    <location>
        <begin position="39"/>
        <end position="641"/>
    </location>
</feature>
<dbReference type="InterPro" id="IPR051266">
    <property type="entry name" value="CLCR"/>
</dbReference>
<dbReference type="PANTHER" id="PTHR10579:SF43">
    <property type="entry name" value="ZINC FINGER (C3HC4-TYPE RING FINGER) FAMILY PROTEIN"/>
    <property type="match status" value="1"/>
</dbReference>
<gene>
    <name evidence="5" type="ORF">GCM10023349_20990</name>
</gene>
<comment type="caution">
    <text evidence="5">The sequence shown here is derived from an EMBL/GenBank/DDBJ whole genome shotgun (WGS) entry which is preliminary data.</text>
</comment>
<feature type="signal peptide" evidence="3">
    <location>
        <begin position="1"/>
        <end position="38"/>
    </location>
</feature>
<keyword evidence="2" id="KW-0472">Membrane</keyword>
<keyword evidence="2" id="KW-1133">Transmembrane helix</keyword>
<evidence type="ECO:0000256" key="3">
    <source>
        <dbReference type="SAM" id="SignalP"/>
    </source>
</evidence>
<dbReference type="InterPro" id="IPR002035">
    <property type="entry name" value="VWF_A"/>
</dbReference>
<dbReference type="Pfam" id="PF00092">
    <property type="entry name" value="VWA"/>
    <property type="match status" value="1"/>
</dbReference>
<feature type="domain" description="VWFA" evidence="4">
    <location>
        <begin position="46"/>
        <end position="229"/>
    </location>
</feature>
<evidence type="ECO:0000313" key="6">
    <source>
        <dbReference type="Proteomes" id="UP001499974"/>
    </source>
</evidence>
<proteinExistence type="predicted"/>
<feature type="transmembrane region" description="Helical" evidence="2">
    <location>
        <begin position="612"/>
        <end position="633"/>
    </location>
</feature>
<feature type="compositionally biased region" description="Low complexity" evidence="1">
    <location>
        <begin position="578"/>
        <end position="594"/>
    </location>
</feature>
<dbReference type="Proteomes" id="UP001499974">
    <property type="component" value="Unassembled WGS sequence"/>
</dbReference>
<feature type="region of interest" description="Disordered" evidence="1">
    <location>
        <begin position="572"/>
        <end position="609"/>
    </location>
</feature>
<reference evidence="6" key="1">
    <citation type="journal article" date="2019" name="Int. J. Syst. Evol. Microbiol.">
        <title>The Global Catalogue of Microorganisms (GCM) 10K type strain sequencing project: providing services to taxonomists for standard genome sequencing and annotation.</title>
        <authorList>
            <consortium name="The Broad Institute Genomics Platform"/>
            <consortium name="The Broad Institute Genome Sequencing Center for Infectious Disease"/>
            <person name="Wu L."/>
            <person name="Ma J."/>
        </authorList>
    </citation>
    <scope>NUCLEOTIDE SEQUENCE [LARGE SCALE GENOMIC DNA]</scope>
    <source>
        <strain evidence="6">JCM 18531</strain>
    </source>
</reference>
<dbReference type="RefSeq" id="WP_345521206.1">
    <property type="nucleotide sequence ID" value="NZ_BAABKM010000002.1"/>
</dbReference>
<dbReference type="PROSITE" id="PS50234">
    <property type="entry name" value="VWFA"/>
    <property type="match status" value="1"/>
</dbReference>